<proteinExistence type="inferred from homology"/>
<protein>
    <recommendedName>
        <fullName evidence="2">Activator of Hsp90 ATPase homologue 1/2-like C-terminal domain-containing protein</fullName>
    </recommendedName>
</protein>
<dbReference type="AlphaFoldDB" id="A0A919T817"/>
<name>A0A919T817_9ACTN</name>
<comment type="caution">
    <text evidence="3">The sequence shown here is derived from an EMBL/GenBank/DDBJ whole genome shotgun (WGS) entry which is preliminary data.</text>
</comment>
<evidence type="ECO:0000313" key="4">
    <source>
        <dbReference type="Proteomes" id="UP000677082"/>
    </source>
</evidence>
<dbReference type="CDD" id="cd07814">
    <property type="entry name" value="SRPBCC_CalC_Aha1-like"/>
    <property type="match status" value="1"/>
</dbReference>
<dbReference type="SUPFAM" id="SSF55961">
    <property type="entry name" value="Bet v1-like"/>
    <property type="match status" value="1"/>
</dbReference>
<evidence type="ECO:0000259" key="2">
    <source>
        <dbReference type="Pfam" id="PF08327"/>
    </source>
</evidence>
<dbReference type="InterPro" id="IPR023393">
    <property type="entry name" value="START-like_dom_sf"/>
</dbReference>
<keyword evidence="4" id="KW-1185">Reference proteome</keyword>
<comment type="similarity">
    <text evidence="1">Belongs to the AHA1 family.</text>
</comment>
<accession>A0A919T817</accession>
<gene>
    <name evidence="3" type="ORF">Ato02nite_012220</name>
</gene>
<dbReference type="Proteomes" id="UP000677082">
    <property type="component" value="Unassembled WGS sequence"/>
</dbReference>
<evidence type="ECO:0000256" key="1">
    <source>
        <dbReference type="ARBA" id="ARBA00006817"/>
    </source>
</evidence>
<dbReference type="Pfam" id="PF08327">
    <property type="entry name" value="AHSA1"/>
    <property type="match status" value="1"/>
</dbReference>
<evidence type="ECO:0000313" key="3">
    <source>
        <dbReference type="EMBL" id="GIM89429.1"/>
    </source>
</evidence>
<feature type="domain" description="Activator of Hsp90 ATPase homologue 1/2-like C-terminal" evidence="2">
    <location>
        <begin position="11"/>
        <end position="146"/>
    </location>
</feature>
<dbReference type="Gene3D" id="3.30.530.20">
    <property type="match status" value="1"/>
</dbReference>
<dbReference type="RefSeq" id="WP_213005392.1">
    <property type="nucleotide sequence ID" value="NZ_BOQN01000015.1"/>
</dbReference>
<dbReference type="EMBL" id="BOQN01000015">
    <property type="protein sequence ID" value="GIM89429.1"/>
    <property type="molecule type" value="Genomic_DNA"/>
</dbReference>
<sequence length="148" mass="16609">MNVHREITLPVPASAVYRAWLEPEILRRWLAPGSSECTRAEVDERVGGRFQIWQEQDGEPIGGFDAEILELVPDRRIVWRWGMTGPDRGQMFDSTLTVTLEDTADSGTLLRLTHERLDDLAAAMPEVAAQFGAGWEDVLHKLAVAVKQ</sequence>
<dbReference type="InterPro" id="IPR013538">
    <property type="entry name" value="ASHA1/2-like_C"/>
</dbReference>
<reference evidence="3 4" key="1">
    <citation type="submission" date="2021-03" db="EMBL/GenBank/DDBJ databases">
        <title>Whole genome shotgun sequence of Actinoplanes toevensis NBRC 105298.</title>
        <authorList>
            <person name="Komaki H."/>
            <person name="Tamura T."/>
        </authorList>
    </citation>
    <scope>NUCLEOTIDE SEQUENCE [LARGE SCALE GENOMIC DNA]</scope>
    <source>
        <strain evidence="3 4">NBRC 105298</strain>
    </source>
</reference>
<organism evidence="3 4">
    <name type="scientific">Paractinoplanes toevensis</name>
    <dbReference type="NCBI Taxonomy" id="571911"/>
    <lineage>
        <taxon>Bacteria</taxon>
        <taxon>Bacillati</taxon>
        <taxon>Actinomycetota</taxon>
        <taxon>Actinomycetes</taxon>
        <taxon>Micromonosporales</taxon>
        <taxon>Micromonosporaceae</taxon>
        <taxon>Paractinoplanes</taxon>
    </lineage>
</organism>